<name>A0A9W6KQ70_9ACTN</name>
<reference evidence="2" key="2">
    <citation type="submission" date="2023-01" db="EMBL/GenBank/DDBJ databases">
        <authorList>
            <person name="Sun Q."/>
            <person name="Evtushenko L."/>
        </authorList>
    </citation>
    <scope>NUCLEOTIDE SEQUENCE</scope>
    <source>
        <strain evidence="2">VKM Ac-1321</strain>
    </source>
</reference>
<feature type="domain" description="Peptidase C14 caspase" evidence="1">
    <location>
        <begin position="26"/>
        <end position="251"/>
    </location>
</feature>
<dbReference type="InterPro" id="IPR029030">
    <property type="entry name" value="Caspase-like_dom_sf"/>
</dbReference>
<dbReference type="AlphaFoldDB" id="A0A9W6KQ70"/>
<proteinExistence type="predicted"/>
<organism evidence="2 3">
    <name type="scientific">Dactylosporangium matsuzakiense</name>
    <dbReference type="NCBI Taxonomy" id="53360"/>
    <lineage>
        <taxon>Bacteria</taxon>
        <taxon>Bacillati</taxon>
        <taxon>Actinomycetota</taxon>
        <taxon>Actinomycetes</taxon>
        <taxon>Micromonosporales</taxon>
        <taxon>Micromonosporaceae</taxon>
        <taxon>Dactylosporangium</taxon>
    </lineage>
</organism>
<evidence type="ECO:0000313" key="3">
    <source>
        <dbReference type="Proteomes" id="UP001143480"/>
    </source>
</evidence>
<keyword evidence="3" id="KW-1185">Reference proteome</keyword>
<dbReference type="GO" id="GO:0004197">
    <property type="term" value="F:cysteine-type endopeptidase activity"/>
    <property type="evidence" value="ECO:0007669"/>
    <property type="project" value="InterPro"/>
</dbReference>
<protein>
    <recommendedName>
        <fullName evidence="1">Peptidase C14 caspase domain-containing protein</fullName>
    </recommendedName>
</protein>
<sequence>MSVRIDRSITGDGLRTVSKLPERFARGHALVIGVGADLPVTVRDARTVASVLEDPQRCAYPPNRIRLLTEAEASRDNVVTALDAIAHAATPDDSLLVYYSGHGVATPDGRYFLLTHGADHTRPDETALSGRHFTALLTAMPVRRLLLLLDCCRAGGIFDNSIEKGPTTVRPAVPLDVQDLLAHGKGRIVIASSRADEVSIIKNGISVFTRVLVEAFCGLGAARRDGFVYATDLALHARQRVPALTDNLQHPDLNFEDADNFRVAFYAAGSTEPKDLPSGLLPPQLEVVRQVAADVRPVLRSLRQFLVHLSLEVREVRILVDDMGLGRHTVHYESGPRVYWNEILELADLRRRMDKVFEVLDPELDGNEEWSSLKDAYRLARPTAITKQLSEVAGNVVPLTRPTGRGAQIELADALEERAAELRSGIDRLAPAESDARFRTMAMPVHLSITELKSLVARIPVSAADGEPSDFAVLNTVARVRDQLDHLETMLDHQQARRHVRRATDTGQAIAEHVGELARKIRGRTDR</sequence>
<dbReference type="InterPro" id="IPR011600">
    <property type="entry name" value="Pept_C14_caspase"/>
</dbReference>
<dbReference type="Proteomes" id="UP001143480">
    <property type="component" value="Unassembled WGS sequence"/>
</dbReference>
<gene>
    <name evidence="2" type="ORF">GCM10017581_068470</name>
</gene>
<dbReference type="Pfam" id="PF00656">
    <property type="entry name" value="Peptidase_C14"/>
    <property type="match status" value="1"/>
</dbReference>
<evidence type="ECO:0000259" key="1">
    <source>
        <dbReference type="Pfam" id="PF00656"/>
    </source>
</evidence>
<comment type="caution">
    <text evidence="2">The sequence shown here is derived from an EMBL/GenBank/DDBJ whole genome shotgun (WGS) entry which is preliminary data.</text>
</comment>
<dbReference type="GO" id="GO:0006508">
    <property type="term" value="P:proteolysis"/>
    <property type="evidence" value="ECO:0007669"/>
    <property type="project" value="InterPro"/>
</dbReference>
<evidence type="ECO:0000313" key="2">
    <source>
        <dbReference type="EMBL" id="GLL05100.1"/>
    </source>
</evidence>
<reference evidence="2" key="1">
    <citation type="journal article" date="2014" name="Int. J. Syst. Evol. Microbiol.">
        <title>Complete genome sequence of Corynebacterium casei LMG S-19264T (=DSM 44701T), isolated from a smear-ripened cheese.</title>
        <authorList>
            <consortium name="US DOE Joint Genome Institute (JGI-PGF)"/>
            <person name="Walter F."/>
            <person name="Albersmeier A."/>
            <person name="Kalinowski J."/>
            <person name="Ruckert C."/>
        </authorList>
    </citation>
    <scope>NUCLEOTIDE SEQUENCE</scope>
    <source>
        <strain evidence="2">VKM Ac-1321</strain>
    </source>
</reference>
<accession>A0A9W6KQ70</accession>
<dbReference type="RefSeq" id="WP_271189781.1">
    <property type="nucleotide sequence ID" value="NZ_BSFP01000053.1"/>
</dbReference>
<dbReference type="SUPFAM" id="SSF52129">
    <property type="entry name" value="Caspase-like"/>
    <property type="match status" value="1"/>
</dbReference>
<dbReference type="EMBL" id="BSFP01000053">
    <property type="protein sequence ID" value="GLL05100.1"/>
    <property type="molecule type" value="Genomic_DNA"/>
</dbReference>
<dbReference type="Gene3D" id="3.40.50.1460">
    <property type="match status" value="1"/>
</dbReference>